<evidence type="ECO:0000256" key="2">
    <source>
        <dbReference type="SAM" id="MobiDB-lite"/>
    </source>
</evidence>
<evidence type="ECO:0000313" key="4">
    <source>
        <dbReference type="Proteomes" id="UP000230233"/>
    </source>
</evidence>
<feature type="region of interest" description="Disordered" evidence="2">
    <location>
        <begin position="178"/>
        <end position="213"/>
    </location>
</feature>
<sequence length="213" mass="25542">MDLENSCAQCEDLKTKIRQLENTVHNCSQNLDGSRIANFEELKNSDEKDLEIKKLVDQLNESRWNVDSHQRKMFKMHSMENERNHFLKIQNFNLREELSGKETMLKHVDAYKMTLTQKIEEKDSRILSLEQKVHCLKDHLNEQLRKNKCLENYMKKQGYHVMEYDQDSEKLKRILENKKIRDQMRAQNEKTPMKRRMSDEPEKATPTKTAKEQ</sequence>
<comment type="caution">
    <text evidence="3">The sequence shown here is derived from an EMBL/GenBank/DDBJ whole genome shotgun (WGS) entry which is preliminary data.</text>
</comment>
<proteinExistence type="predicted"/>
<evidence type="ECO:0000256" key="1">
    <source>
        <dbReference type="SAM" id="Coils"/>
    </source>
</evidence>
<evidence type="ECO:0000313" key="3">
    <source>
        <dbReference type="EMBL" id="PIC19121.1"/>
    </source>
</evidence>
<reference evidence="4" key="1">
    <citation type="submission" date="2017-10" db="EMBL/GenBank/DDBJ databases">
        <title>Rapid genome shrinkage in a self-fertile nematode reveals novel sperm competition proteins.</title>
        <authorList>
            <person name="Yin D."/>
            <person name="Schwarz E.M."/>
            <person name="Thomas C.G."/>
            <person name="Felde R.L."/>
            <person name="Korf I.F."/>
            <person name="Cutter A.D."/>
            <person name="Schartner C.M."/>
            <person name="Ralston E.J."/>
            <person name="Meyer B.J."/>
            <person name="Haag E.S."/>
        </authorList>
    </citation>
    <scope>NUCLEOTIDE SEQUENCE [LARGE SCALE GENOMIC DNA]</scope>
    <source>
        <strain evidence="4">JU1422</strain>
    </source>
</reference>
<dbReference type="Proteomes" id="UP000230233">
    <property type="component" value="Chromosome X"/>
</dbReference>
<protein>
    <submittedName>
        <fullName evidence="3">Uncharacterized protein</fullName>
    </submittedName>
</protein>
<feature type="coiled-coil region" evidence="1">
    <location>
        <begin position="3"/>
        <end position="72"/>
    </location>
</feature>
<keyword evidence="4" id="KW-1185">Reference proteome</keyword>
<name>A0A2G5SW81_9PELO</name>
<accession>A0A2G5SW81</accession>
<dbReference type="AlphaFoldDB" id="A0A2G5SW81"/>
<organism evidence="3 4">
    <name type="scientific">Caenorhabditis nigoni</name>
    <dbReference type="NCBI Taxonomy" id="1611254"/>
    <lineage>
        <taxon>Eukaryota</taxon>
        <taxon>Metazoa</taxon>
        <taxon>Ecdysozoa</taxon>
        <taxon>Nematoda</taxon>
        <taxon>Chromadorea</taxon>
        <taxon>Rhabditida</taxon>
        <taxon>Rhabditina</taxon>
        <taxon>Rhabditomorpha</taxon>
        <taxon>Rhabditoidea</taxon>
        <taxon>Rhabditidae</taxon>
        <taxon>Peloderinae</taxon>
        <taxon>Caenorhabditis</taxon>
    </lineage>
</organism>
<gene>
    <name evidence="3" type="primary">Cnig_chr_X.g24774</name>
    <name evidence="3" type="ORF">B9Z55_024774</name>
</gene>
<keyword evidence="1" id="KW-0175">Coiled coil</keyword>
<dbReference type="EMBL" id="PDUG01000006">
    <property type="protein sequence ID" value="PIC19121.1"/>
    <property type="molecule type" value="Genomic_DNA"/>
</dbReference>